<keyword evidence="1" id="KW-1133">Transmembrane helix</keyword>
<evidence type="ECO:0000313" key="2">
    <source>
        <dbReference type="EMBL" id="MBE0361281.1"/>
    </source>
</evidence>
<protein>
    <submittedName>
        <fullName evidence="2">Uncharacterized protein</fullName>
    </submittedName>
</protein>
<comment type="caution">
    <text evidence="2">The sequence shown here is derived from an EMBL/GenBank/DDBJ whole genome shotgun (WGS) entry which is preliminary data.</text>
</comment>
<name>A0ABR9E3U2_9GAMM</name>
<feature type="transmembrane region" description="Helical" evidence="1">
    <location>
        <begin position="97"/>
        <end position="115"/>
    </location>
</feature>
<evidence type="ECO:0000256" key="1">
    <source>
        <dbReference type="SAM" id="Phobius"/>
    </source>
</evidence>
<proteinExistence type="predicted"/>
<accession>A0ABR9E3U2</accession>
<organism evidence="2 3">
    <name type="scientific">Pseudoalteromonas aliena SW19</name>
    <dbReference type="NCBI Taxonomy" id="1314866"/>
    <lineage>
        <taxon>Bacteria</taxon>
        <taxon>Pseudomonadati</taxon>
        <taxon>Pseudomonadota</taxon>
        <taxon>Gammaproteobacteria</taxon>
        <taxon>Alteromonadales</taxon>
        <taxon>Pseudoalteromonadaceae</taxon>
        <taxon>Pseudoalteromonas</taxon>
    </lineage>
</organism>
<reference evidence="2 3" key="1">
    <citation type="submission" date="2015-06" db="EMBL/GenBank/DDBJ databases">
        <title>Genome sequence of Pseudoalteromonas aliena.</title>
        <authorList>
            <person name="Xie B.-B."/>
            <person name="Rong J.-C."/>
            <person name="Qin Q.-L."/>
            <person name="Zhang Y.-Z."/>
        </authorList>
    </citation>
    <scope>NUCLEOTIDE SEQUENCE [LARGE SCALE GENOMIC DNA]</scope>
    <source>
        <strain evidence="2 3">SW19</strain>
    </source>
</reference>
<feature type="transmembrane region" description="Helical" evidence="1">
    <location>
        <begin position="44"/>
        <end position="64"/>
    </location>
</feature>
<keyword evidence="1" id="KW-0472">Membrane</keyword>
<keyword evidence="1" id="KW-0812">Transmembrane</keyword>
<dbReference type="Proteomes" id="UP000648482">
    <property type="component" value="Unassembled WGS sequence"/>
</dbReference>
<feature type="transmembrane region" description="Helical" evidence="1">
    <location>
        <begin position="6"/>
        <end position="24"/>
    </location>
</feature>
<sequence>MNIAFPAFFILVLIIPGFIFQNSYEKVENTSIEKKPFDVSSSLAFFYALILHIFLIYILVPLLGNEINYEICLKLLTSSKSVSESDLEIVSASIPKIILYFSSSFLLAYILGKIFQKLIFHFNPYKSSRYAFDTPWYYELTGKLSETQDAELIKLSCLVESKNVSFLYYGVLEDFYLDSSGQLDRVVLSDAMRRPIESDKPSSTAPPNTRFYEIKGDRLILKYEDIKNINIEYLYIIEEE</sequence>
<gene>
    <name evidence="2" type="ORF">PALI_b0230</name>
</gene>
<dbReference type="EMBL" id="AQGU01000029">
    <property type="protein sequence ID" value="MBE0361281.1"/>
    <property type="molecule type" value="Genomic_DNA"/>
</dbReference>
<evidence type="ECO:0000313" key="3">
    <source>
        <dbReference type="Proteomes" id="UP000648482"/>
    </source>
</evidence>
<keyword evidence="3" id="KW-1185">Reference proteome</keyword>
<dbReference type="RefSeq" id="WP_193156850.1">
    <property type="nucleotide sequence ID" value="NZ_AQGU01000029.1"/>
</dbReference>